<proteinExistence type="predicted"/>
<reference evidence="2 3" key="1">
    <citation type="submission" date="2019-03" db="EMBL/GenBank/DDBJ databases">
        <title>Genomic Encyclopedia of Type Strains, Phase IV (KMG-IV): sequencing the most valuable type-strain genomes for metagenomic binning, comparative biology and taxonomic classification.</title>
        <authorList>
            <person name="Goeker M."/>
        </authorList>
    </citation>
    <scope>NUCLEOTIDE SEQUENCE [LARGE SCALE GENOMIC DNA]</scope>
    <source>
        <strain evidence="2 3">DSM 15969</strain>
    </source>
</reference>
<dbReference type="EMBL" id="SLUI01000001">
    <property type="protein sequence ID" value="TCL40032.1"/>
    <property type="molecule type" value="Genomic_DNA"/>
</dbReference>
<dbReference type="GO" id="GO:0003677">
    <property type="term" value="F:DNA binding"/>
    <property type="evidence" value="ECO:0007669"/>
    <property type="project" value="InterPro"/>
</dbReference>
<dbReference type="SUPFAM" id="SSF46955">
    <property type="entry name" value="Putative DNA-binding domain"/>
    <property type="match status" value="1"/>
</dbReference>
<feature type="domain" description="Helix-turn-helix" evidence="1">
    <location>
        <begin position="12"/>
        <end position="61"/>
    </location>
</feature>
<sequence length="66" mass="7750">MICTTEKKTEPLMKIKEVAERLNVSRTIVYEIIHSEGFPLVKLGPKKYRVYRDKLERWIANSGRSV</sequence>
<protein>
    <submittedName>
        <fullName evidence="2">AlpA family transcriptional regulator</fullName>
    </submittedName>
</protein>
<gene>
    <name evidence="2" type="ORF">EV210_101232</name>
</gene>
<dbReference type="Proteomes" id="UP000295063">
    <property type="component" value="Unassembled WGS sequence"/>
</dbReference>
<accession>A0A4R1Q4T5</accession>
<organism evidence="2 3">
    <name type="scientific">Anaerospora hongkongensis</name>
    <dbReference type="NCBI Taxonomy" id="244830"/>
    <lineage>
        <taxon>Bacteria</taxon>
        <taxon>Bacillati</taxon>
        <taxon>Bacillota</taxon>
        <taxon>Negativicutes</taxon>
        <taxon>Selenomonadales</taxon>
        <taxon>Sporomusaceae</taxon>
        <taxon>Anaerospora</taxon>
    </lineage>
</organism>
<dbReference type="OrthoDB" id="1685018at2"/>
<dbReference type="InterPro" id="IPR010093">
    <property type="entry name" value="SinI_DNA-bd"/>
</dbReference>
<keyword evidence="3" id="KW-1185">Reference proteome</keyword>
<evidence type="ECO:0000313" key="2">
    <source>
        <dbReference type="EMBL" id="TCL40032.1"/>
    </source>
</evidence>
<name>A0A4R1Q4T5_9FIRM</name>
<dbReference type="AlphaFoldDB" id="A0A4R1Q4T5"/>
<evidence type="ECO:0000259" key="1">
    <source>
        <dbReference type="Pfam" id="PF12728"/>
    </source>
</evidence>
<dbReference type="RefSeq" id="WP_132074271.1">
    <property type="nucleotide sequence ID" value="NZ_SLUI01000001.1"/>
</dbReference>
<evidence type="ECO:0000313" key="3">
    <source>
        <dbReference type="Proteomes" id="UP000295063"/>
    </source>
</evidence>
<dbReference type="NCBIfam" id="TIGR01764">
    <property type="entry name" value="excise"/>
    <property type="match status" value="1"/>
</dbReference>
<dbReference type="InterPro" id="IPR009061">
    <property type="entry name" value="DNA-bd_dom_put_sf"/>
</dbReference>
<dbReference type="InterPro" id="IPR041657">
    <property type="entry name" value="HTH_17"/>
</dbReference>
<comment type="caution">
    <text evidence="2">The sequence shown here is derived from an EMBL/GenBank/DDBJ whole genome shotgun (WGS) entry which is preliminary data.</text>
</comment>
<dbReference type="Pfam" id="PF12728">
    <property type="entry name" value="HTH_17"/>
    <property type="match status" value="1"/>
</dbReference>